<dbReference type="InterPro" id="IPR058922">
    <property type="entry name" value="WHD_DRP"/>
</dbReference>
<dbReference type="CDD" id="cd14798">
    <property type="entry name" value="RX-CC_like"/>
    <property type="match status" value="1"/>
</dbReference>
<dbReference type="InterPro" id="IPR036388">
    <property type="entry name" value="WH-like_DNA-bd_sf"/>
</dbReference>
<keyword evidence="4" id="KW-0611">Plant defense</keyword>
<dbReference type="Pfam" id="PF00931">
    <property type="entry name" value="NB-ARC"/>
    <property type="match status" value="1"/>
</dbReference>
<dbReference type="PANTHER" id="PTHR36766">
    <property type="entry name" value="PLANT BROAD-SPECTRUM MILDEW RESISTANCE PROTEIN RPW8"/>
    <property type="match status" value="1"/>
</dbReference>
<organism evidence="10 11">
    <name type="scientific">Theobroma cacao</name>
    <name type="common">Cacao</name>
    <name type="synonym">Cocoa</name>
    <dbReference type="NCBI Taxonomy" id="3641"/>
    <lineage>
        <taxon>Eukaryota</taxon>
        <taxon>Viridiplantae</taxon>
        <taxon>Streptophyta</taxon>
        <taxon>Embryophyta</taxon>
        <taxon>Tracheophyta</taxon>
        <taxon>Spermatophyta</taxon>
        <taxon>Magnoliopsida</taxon>
        <taxon>eudicotyledons</taxon>
        <taxon>Gunneridae</taxon>
        <taxon>Pentapetalae</taxon>
        <taxon>rosids</taxon>
        <taxon>malvids</taxon>
        <taxon>Malvales</taxon>
        <taxon>Malvaceae</taxon>
        <taxon>Byttnerioideae</taxon>
        <taxon>Theobroma</taxon>
    </lineage>
</organism>
<dbReference type="Pfam" id="PF25019">
    <property type="entry name" value="LRR_R13L1-DRL21"/>
    <property type="match status" value="1"/>
</dbReference>
<dbReference type="Gene3D" id="1.10.8.430">
    <property type="entry name" value="Helical domain of apoptotic protease-activating factors"/>
    <property type="match status" value="1"/>
</dbReference>
<dbReference type="Gene3D" id="1.20.5.4130">
    <property type="match status" value="1"/>
</dbReference>
<dbReference type="FunFam" id="1.10.10.10:FF:000322">
    <property type="entry name" value="Probable disease resistance protein At1g63360"/>
    <property type="match status" value="1"/>
</dbReference>
<reference evidence="10 11" key="1">
    <citation type="journal article" date="2013" name="Genome Biol.">
        <title>The genome sequence of the most widely cultivated cacao type and its use to identify candidate genes regulating pod color.</title>
        <authorList>
            <person name="Motamayor J.C."/>
            <person name="Mockaitis K."/>
            <person name="Schmutz J."/>
            <person name="Haiminen N."/>
            <person name="Iii D.L."/>
            <person name="Cornejo O."/>
            <person name="Findley S.D."/>
            <person name="Zheng P."/>
            <person name="Utro F."/>
            <person name="Royaert S."/>
            <person name="Saski C."/>
            <person name="Jenkins J."/>
            <person name="Podicheti R."/>
            <person name="Zhao M."/>
            <person name="Scheffler B.E."/>
            <person name="Stack J.C."/>
            <person name="Feltus F.A."/>
            <person name="Mustiga G.M."/>
            <person name="Amores F."/>
            <person name="Phillips W."/>
            <person name="Marelli J.P."/>
            <person name="May G.D."/>
            <person name="Shapiro H."/>
            <person name="Ma J."/>
            <person name="Bustamante C.D."/>
            <person name="Schnell R.J."/>
            <person name="Main D."/>
            <person name="Gilbert D."/>
            <person name="Parida L."/>
            <person name="Kuhn D.N."/>
        </authorList>
    </citation>
    <scope>NUCLEOTIDE SEQUENCE [LARGE SCALE GENOMIC DNA]</scope>
    <source>
        <strain evidence="11">cv. Matina 1-6</strain>
    </source>
</reference>
<keyword evidence="2" id="KW-0677">Repeat</keyword>
<feature type="domain" description="Disease resistance protein winged helix" evidence="8">
    <location>
        <begin position="427"/>
        <end position="506"/>
    </location>
</feature>
<dbReference type="GO" id="GO:0005524">
    <property type="term" value="F:ATP binding"/>
    <property type="evidence" value="ECO:0007669"/>
    <property type="project" value="UniProtKB-KW"/>
</dbReference>
<evidence type="ECO:0000313" key="10">
    <source>
        <dbReference type="EMBL" id="EOY04602.1"/>
    </source>
</evidence>
<dbReference type="InterPro" id="IPR032675">
    <property type="entry name" value="LRR_dom_sf"/>
</dbReference>
<evidence type="ECO:0000256" key="1">
    <source>
        <dbReference type="ARBA" id="ARBA00022614"/>
    </source>
</evidence>
<keyword evidence="1" id="KW-0433">Leucine-rich repeat</keyword>
<dbReference type="Gene3D" id="1.10.10.10">
    <property type="entry name" value="Winged helix-like DNA-binding domain superfamily/Winged helix DNA-binding domain"/>
    <property type="match status" value="1"/>
</dbReference>
<dbReference type="InterPro" id="IPR042197">
    <property type="entry name" value="Apaf_helical"/>
</dbReference>
<keyword evidence="11" id="KW-1185">Reference proteome</keyword>
<evidence type="ECO:0000256" key="5">
    <source>
        <dbReference type="ARBA" id="ARBA00022840"/>
    </source>
</evidence>
<feature type="domain" description="NB-ARC" evidence="6">
    <location>
        <begin position="169"/>
        <end position="344"/>
    </location>
</feature>
<feature type="domain" description="Disease resistance N-terminal" evidence="7">
    <location>
        <begin position="9"/>
        <end position="97"/>
    </location>
</feature>
<dbReference type="PRINTS" id="PR00364">
    <property type="entry name" value="DISEASERSIST"/>
</dbReference>
<evidence type="ECO:0000259" key="9">
    <source>
        <dbReference type="Pfam" id="PF25019"/>
    </source>
</evidence>
<accession>A0A061EJN2</accession>
<dbReference type="SUPFAM" id="SSF52540">
    <property type="entry name" value="P-loop containing nucleoside triphosphate hydrolases"/>
    <property type="match status" value="1"/>
</dbReference>
<feature type="domain" description="R13L1/DRL21-like LRR repeat region" evidence="9">
    <location>
        <begin position="678"/>
        <end position="809"/>
    </location>
</feature>
<dbReference type="InterPro" id="IPR056789">
    <property type="entry name" value="LRR_R13L1-DRL21"/>
</dbReference>
<dbReference type="Gene3D" id="3.40.50.300">
    <property type="entry name" value="P-loop containing nucleotide triphosphate hydrolases"/>
    <property type="match status" value="1"/>
</dbReference>
<dbReference type="InParanoid" id="A0A061EJN2"/>
<dbReference type="Proteomes" id="UP000026915">
    <property type="component" value="Chromosome 4"/>
</dbReference>
<dbReference type="Pfam" id="PF18052">
    <property type="entry name" value="Rx_N"/>
    <property type="match status" value="1"/>
</dbReference>
<dbReference type="Gramene" id="EOY04602">
    <property type="protein sequence ID" value="EOY04602"/>
    <property type="gene ID" value="TCM_019825"/>
</dbReference>
<evidence type="ECO:0000256" key="2">
    <source>
        <dbReference type="ARBA" id="ARBA00022737"/>
    </source>
</evidence>
<dbReference type="InterPro" id="IPR038005">
    <property type="entry name" value="RX-like_CC"/>
</dbReference>
<keyword evidence="3" id="KW-0547">Nucleotide-binding</keyword>
<dbReference type="PANTHER" id="PTHR36766:SF70">
    <property type="entry name" value="DISEASE RESISTANCE PROTEIN RGA4"/>
    <property type="match status" value="1"/>
</dbReference>
<proteinExistence type="predicted"/>
<keyword evidence="5" id="KW-0067">ATP-binding</keyword>
<dbReference type="GO" id="GO:0006952">
    <property type="term" value="P:defense response"/>
    <property type="evidence" value="ECO:0007669"/>
    <property type="project" value="UniProtKB-KW"/>
</dbReference>
<dbReference type="EMBL" id="CM001882">
    <property type="protein sequence ID" value="EOY04602.1"/>
    <property type="molecule type" value="Genomic_DNA"/>
</dbReference>
<dbReference type="eggNOG" id="KOG4658">
    <property type="taxonomic scope" value="Eukaryota"/>
</dbReference>
<evidence type="ECO:0000259" key="8">
    <source>
        <dbReference type="Pfam" id="PF23559"/>
    </source>
</evidence>
<dbReference type="Gene3D" id="3.80.10.10">
    <property type="entry name" value="Ribonuclease Inhibitor"/>
    <property type="match status" value="4"/>
</dbReference>
<dbReference type="GO" id="GO:0051707">
    <property type="term" value="P:response to other organism"/>
    <property type="evidence" value="ECO:0007669"/>
    <property type="project" value="UniProtKB-ARBA"/>
</dbReference>
<dbReference type="GO" id="GO:0043531">
    <property type="term" value="F:ADP binding"/>
    <property type="evidence" value="ECO:0007669"/>
    <property type="project" value="InterPro"/>
</dbReference>
<dbReference type="HOGENOM" id="CLU_000837_8_8_1"/>
<dbReference type="InterPro" id="IPR027417">
    <property type="entry name" value="P-loop_NTPase"/>
</dbReference>
<gene>
    <name evidence="10" type="ORF">TCM_019825</name>
</gene>
<evidence type="ECO:0000256" key="4">
    <source>
        <dbReference type="ARBA" id="ARBA00022821"/>
    </source>
</evidence>
<evidence type="ECO:0000259" key="7">
    <source>
        <dbReference type="Pfam" id="PF18052"/>
    </source>
</evidence>
<protein>
    <submittedName>
        <fullName evidence="10">Cc-nbs-lrr resistance protein, putative</fullName>
    </submittedName>
</protein>
<dbReference type="SUPFAM" id="SSF52058">
    <property type="entry name" value="L domain-like"/>
    <property type="match status" value="2"/>
</dbReference>
<dbReference type="InterPro" id="IPR002182">
    <property type="entry name" value="NB-ARC"/>
</dbReference>
<evidence type="ECO:0000256" key="3">
    <source>
        <dbReference type="ARBA" id="ARBA00022741"/>
    </source>
</evidence>
<dbReference type="OMA" id="SIWECSS"/>
<dbReference type="Pfam" id="PF23559">
    <property type="entry name" value="WHD_DRP"/>
    <property type="match status" value="1"/>
</dbReference>
<dbReference type="InterPro" id="IPR041118">
    <property type="entry name" value="Rx_N"/>
</dbReference>
<evidence type="ECO:0000259" key="6">
    <source>
        <dbReference type="Pfam" id="PF00931"/>
    </source>
</evidence>
<name>A0A061EJN2_THECC</name>
<evidence type="ECO:0000313" key="11">
    <source>
        <dbReference type="Proteomes" id="UP000026915"/>
    </source>
</evidence>
<sequence>MAEALLSFAIRATLSKVISIAGEQINLAWGFKKGLARLLDSLTMIQAVLQDADGRQVRDKAVRLWLERLRDIAYEADDVLDEFAYEILRRKVKYQNQLGTKVCYFHFYKPVTFSFKIANKIKKINESLIQIKSDAAGFGLRVGTVDGVPQISRDYETDSILDSEVVGRKDDVSKIVDMLISLSGQQAISVISIVGMAGIGKTTLAKSVCKVVEEKNIFDAVMWVCLSDNFSDQKILGGMLESLDRGAGGLSNINAIIQNLRKELEGQRFLLVLDDVWNEDREKWVRLRSRLSKINNNANSIVVTTRSQNVASIMETFAWHTHHLEKLSDDDCWSIIKERAFGKTGELVSSELEDIGRAIAKRCGGVPLVASILGGTMGFKLEKDAWLSIKNSDAWKLKNNNEVLPTLKLSFDNLPYSLKQCFAYCSIFPKDHEIERDQLIQLWMAQGFLQPSEESSPCDRSLALMEDIGNKYFNDLLSNSLFQDAERDMYGNITTCKMHDLVHDLALYVSKSETVTLKTDCVGDFSRVHHLNVISEGEMVPEVSRATKQKLHSLFSKFDIFHNLSGDFKSLRVLNFEGAYIEELPASLGSLRHLRYFDISWTNIRAIPESITKLYNLQTLRFMCCFCLQNLPKEMRDLVSLRHIFFNDPMLMPVEIGQLTCLQTLPLFSVGREMGNQIEELGCLSQLRGELKISNLEYVRDKDEARGAKLQEKTKIYKLEFVWQSHREGLNNDEDVLEGLQPHLNLKSLTIMGYAGDNFPSWISTKAQIVGDSLLLNNLVNLNLINCRKCQNIPTIGQLRNLKVLTIDGLENVKYIGIEFYLNDSMCGGQEALSLFPALRKFTLKEMSNLEEWVEEVEAAMIGRAQVLVFPCLEELIIWRCPKLKSVPIMSGYSCLQKLDIRWCEQLSFIGDGLSASTCLKELSIWECSSLMSIPGMNMLCSLTKLEISGCGGLTCLPSGLCSCTCLEVLRISNCPKLISLPEDLGKLHSLCSLGITFCGKLTSIPASLCHLTQLKVLRIGGFLEKLEEFPGFGSIQSLNLSLEDLRLYGWEKLKALPYQLQYLTSLTSLDIRDFNEVEAMPMWLGNLSSLRELEFRRCKNLMHVPPLETMLHLTKLQTLRLYDCPKLKERCAEDSRHEWSKISHIPNIIIDDALVQSRED</sequence>
<dbReference type="AlphaFoldDB" id="A0A061EJN2"/>